<dbReference type="Proteomes" id="UP000198372">
    <property type="component" value="Unassembled WGS sequence"/>
</dbReference>
<feature type="compositionally biased region" description="Basic and acidic residues" evidence="1">
    <location>
        <begin position="398"/>
        <end position="419"/>
    </location>
</feature>
<name>A0A238FMN3_9BASI</name>
<feature type="compositionally biased region" description="Basic residues" evidence="1">
    <location>
        <begin position="324"/>
        <end position="333"/>
    </location>
</feature>
<dbReference type="OrthoDB" id="2538101at2759"/>
<feature type="compositionally biased region" description="Basic and acidic residues" evidence="1">
    <location>
        <begin position="368"/>
        <end position="390"/>
    </location>
</feature>
<feature type="transmembrane region" description="Helical" evidence="2">
    <location>
        <begin position="466"/>
        <end position="484"/>
    </location>
</feature>
<evidence type="ECO:0000313" key="4">
    <source>
        <dbReference type="Proteomes" id="UP000198372"/>
    </source>
</evidence>
<gene>
    <name evidence="3" type="ORF">BQ2448_7337</name>
</gene>
<evidence type="ECO:0000313" key="3">
    <source>
        <dbReference type="EMBL" id="SCV73411.1"/>
    </source>
</evidence>
<sequence length="536" mass="60076">MTLISVHSFVSVASIVASPLHVETSSIKVTASLPSAERSTLSLHLVRTDDLLSDLDDHSILKRLTHIALKVELDEERQALSINGEKIDLKKLQKDDVANRVQAIKAEAFTLSDEIKEAFGQGEVMTQSEIVKSALQHLSKGIVSAEIRIAEEEVAPSMLPAGSSNKVADAQVSMKAFAVTITDVDSSSVMHSSSIMIPVLRIELEYDDGEELVVKMRHYAIQPNVRVVEADETTGVNVEIAENEDLDEIEQRRELVEQLDEDEDKDEDEDERPGEGKEGKPRRPDGGESRRPLSKSDTGRRPPLEDGYLRTPPEGGQRRPPPPGHRHHHHHHGPPPPPPAWVKWIAERLGVPPPHPSPPFHGRRPHRPHCEDVPPFHGRPGHDGEGRKELASGSRYGGRPERRPHYRPSNDEQTSPRRPEGHRHRHHHFGGRRPHHPPPFLHRMMHDMHAFLYVLGAALSTPPGRIVSFVLQGLMIVLIVVKLIRANRRYHQRRNVRLGEHEEVALPPAYSDRKEGEVAQALFVPSEELEIKISKA</sequence>
<keyword evidence="4" id="KW-1185">Reference proteome</keyword>
<keyword evidence="2" id="KW-0472">Membrane</keyword>
<accession>A0A238FMN3</accession>
<evidence type="ECO:0000256" key="1">
    <source>
        <dbReference type="SAM" id="MobiDB-lite"/>
    </source>
</evidence>
<proteinExistence type="predicted"/>
<feature type="compositionally biased region" description="Basic and acidic residues" evidence="1">
    <location>
        <begin position="273"/>
        <end position="291"/>
    </location>
</feature>
<feature type="region of interest" description="Disordered" evidence="1">
    <location>
        <begin position="257"/>
        <end position="436"/>
    </location>
</feature>
<protein>
    <submittedName>
        <fullName evidence="3">BQ2448_7337 protein</fullName>
    </submittedName>
</protein>
<evidence type="ECO:0000256" key="2">
    <source>
        <dbReference type="SAM" id="Phobius"/>
    </source>
</evidence>
<dbReference type="EMBL" id="FMSP01000018">
    <property type="protein sequence ID" value="SCV73411.1"/>
    <property type="molecule type" value="Genomic_DNA"/>
</dbReference>
<feature type="compositionally biased region" description="Basic and acidic residues" evidence="1">
    <location>
        <begin position="297"/>
        <end position="308"/>
    </location>
</feature>
<reference evidence="4" key="1">
    <citation type="submission" date="2016-09" db="EMBL/GenBank/DDBJ databases">
        <authorList>
            <person name="Jeantristanb JTB J.-T."/>
            <person name="Ricardo R."/>
        </authorList>
    </citation>
    <scope>NUCLEOTIDE SEQUENCE [LARGE SCALE GENOMIC DNA]</scope>
</reference>
<feature type="compositionally biased region" description="Basic residues" evidence="1">
    <location>
        <begin position="420"/>
        <end position="436"/>
    </location>
</feature>
<dbReference type="AlphaFoldDB" id="A0A238FMN3"/>
<organism evidence="3 4">
    <name type="scientific">Microbotryum intermedium</name>
    <dbReference type="NCBI Taxonomy" id="269621"/>
    <lineage>
        <taxon>Eukaryota</taxon>
        <taxon>Fungi</taxon>
        <taxon>Dikarya</taxon>
        <taxon>Basidiomycota</taxon>
        <taxon>Pucciniomycotina</taxon>
        <taxon>Microbotryomycetes</taxon>
        <taxon>Microbotryales</taxon>
        <taxon>Microbotryaceae</taxon>
        <taxon>Microbotryum</taxon>
    </lineage>
</organism>
<keyword evidence="2" id="KW-0812">Transmembrane</keyword>
<keyword evidence="2" id="KW-1133">Transmembrane helix</keyword>
<feature type="compositionally biased region" description="Acidic residues" evidence="1">
    <location>
        <begin position="257"/>
        <end position="272"/>
    </location>
</feature>